<keyword evidence="3" id="KW-1185">Reference proteome</keyword>
<name>A0A9X5BIB4_9FIRM</name>
<evidence type="ECO:0000313" key="3">
    <source>
        <dbReference type="Proteomes" id="UP001154420"/>
    </source>
</evidence>
<dbReference type="EMBL" id="QZDT01000044">
    <property type="protein sequence ID" value="NBJ94620.1"/>
    <property type="molecule type" value="Genomic_DNA"/>
</dbReference>
<protein>
    <submittedName>
        <fullName evidence="2">Uncharacterized protein</fullName>
    </submittedName>
</protein>
<comment type="caution">
    <text evidence="2">The sequence shown here is derived from an EMBL/GenBank/DDBJ whole genome shotgun (WGS) entry which is preliminary data.</text>
</comment>
<organism evidence="2 3">
    <name type="scientific">Parablautia muri</name>
    <dbReference type="NCBI Taxonomy" id="2320879"/>
    <lineage>
        <taxon>Bacteria</taxon>
        <taxon>Bacillati</taxon>
        <taxon>Bacillota</taxon>
        <taxon>Clostridia</taxon>
        <taxon>Lachnospirales</taxon>
        <taxon>Lachnospiraceae</taxon>
        <taxon>Parablautia</taxon>
    </lineage>
</organism>
<gene>
    <name evidence="2" type="ORF">D5281_19080</name>
</gene>
<dbReference type="RefSeq" id="WP_160561634.1">
    <property type="nucleotide sequence ID" value="NZ_QZDT01000044.1"/>
</dbReference>
<dbReference type="AlphaFoldDB" id="A0A9X5BIB4"/>
<sequence>MKKSTINFALVIFAFVVMGACIWGPEMLTGYRDRTVLDRITIETSETEGQGYRYRLEESEKLFILSQCLNSQSLPQSEQSALTRLEGEETDYQELEGTYAFVVNHRGPTGREITREEIFNTCNEMLDSFKEIGILPESVREVNSGDYDAVLYSAIDVLEPRNNVAVWKVSLSNSKKNADKNNRLLDAYVDADDGKIYEWYARTEYTWEDIDTDAVIEKWSEYMGLDNPEPYETDNPLLESAAYYKKYAFPAVGEEKCIVTIGFYEGINELFLKISR</sequence>
<accession>A0A9X5BIB4</accession>
<dbReference type="PROSITE" id="PS51257">
    <property type="entry name" value="PROKAR_LIPOPROTEIN"/>
    <property type="match status" value="1"/>
</dbReference>
<feature type="transmembrane region" description="Helical" evidence="1">
    <location>
        <begin position="6"/>
        <end position="24"/>
    </location>
</feature>
<proteinExistence type="predicted"/>
<reference evidence="2" key="1">
    <citation type="submission" date="2018-09" db="EMBL/GenBank/DDBJ databases">
        <title>Murine metabolic-syndrome-specific gut microbial biobank.</title>
        <authorList>
            <person name="Liu C."/>
        </authorList>
    </citation>
    <scope>NUCLEOTIDE SEQUENCE</scope>
    <source>
        <strain evidence="2">D42-62</strain>
    </source>
</reference>
<evidence type="ECO:0000256" key="1">
    <source>
        <dbReference type="SAM" id="Phobius"/>
    </source>
</evidence>
<keyword evidence="1" id="KW-1133">Transmembrane helix</keyword>
<dbReference type="Proteomes" id="UP001154420">
    <property type="component" value="Unassembled WGS sequence"/>
</dbReference>
<dbReference type="OrthoDB" id="2037345at2"/>
<evidence type="ECO:0000313" key="2">
    <source>
        <dbReference type="EMBL" id="NBJ94620.1"/>
    </source>
</evidence>
<keyword evidence="1" id="KW-0812">Transmembrane</keyword>
<keyword evidence="1" id="KW-0472">Membrane</keyword>